<feature type="compositionally biased region" description="Basic and acidic residues" evidence="6">
    <location>
        <begin position="161"/>
        <end position="171"/>
    </location>
</feature>
<feature type="compositionally biased region" description="Basic and acidic residues" evidence="6">
    <location>
        <begin position="145"/>
        <end position="154"/>
    </location>
</feature>
<name>A0A9N8EIX3_9STRA</name>
<feature type="region of interest" description="Disordered" evidence="6">
    <location>
        <begin position="196"/>
        <end position="218"/>
    </location>
</feature>
<dbReference type="EMBL" id="CAICTM010001272">
    <property type="protein sequence ID" value="CAB9522171.1"/>
    <property type="molecule type" value="Genomic_DNA"/>
</dbReference>
<keyword evidence="3" id="KW-0378">Hydrolase</keyword>
<dbReference type="InterPro" id="IPR011545">
    <property type="entry name" value="DEAD/DEAH_box_helicase_dom"/>
</dbReference>
<evidence type="ECO:0000259" key="7">
    <source>
        <dbReference type="PROSITE" id="PS51192"/>
    </source>
</evidence>
<dbReference type="InterPro" id="IPR001650">
    <property type="entry name" value="Helicase_C-like"/>
</dbReference>
<dbReference type="GO" id="GO:0005524">
    <property type="term" value="F:ATP binding"/>
    <property type="evidence" value="ECO:0007669"/>
    <property type="project" value="UniProtKB-KW"/>
</dbReference>
<dbReference type="GO" id="GO:0016787">
    <property type="term" value="F:hydrolase activity"/>
    <property type="evidence" value="ECO:0007669"/>
    <property type="project" value="UniProtKB-KW"/>
</dbReference>
<dbReference type="Proteomes" id="UP001153069">
    <property type="component" value="Unassembled WGS sequence"/>
</dbReference>
<dbReference type="InterPro" id="IPR027417">
    <property type="entry name" value="P-loop_NTPase"/>
</dbReference>
<dbReference type="Gene3D" id="3.40.50.300">
    <property type="entry name" value="P-loop containing nucleotide triphosphate hydrolases"/>
    <property type="match status" value="2"/>
</dbReference>
<evidence type="ECO:0000256" key="2">
    <source>
        <dbReference type="ARBA" id="ARBA00022741"/>
    </source>
</evidence>
<dbReference type="EC" id="3.6.4.13" evidence="1"/>
<dbReference type="GO" id="GO:0003676">
    <property type="term" value="F:nucleic acid binding"/>
    <property type="evidence" value="ECO:0007669"/>
    <property type="project" value="InterPro"/>
</dbReference>
<feature type="compositionally biased region" description="Low complexity" evidence="6">
    <location>
        <begin position="133"/>
        <end position="143"/>
    </location>
</feature>
<evidence type="ECO:0000256" key="1">
    <source>
        <dbReference type="ARBA" id="ARBA00012552"/>
    </source>
</evidence>
<protein>
    <recommendedName>
        <fullName evidence="1">RNA helicase</fullName>
        <ecNumber evidence="1">3.6.4.13</ecNumber>
    </recommendedName>
</protein>
<accession>A0A9N8EIX3</accession>
<feature type="compositionally biased region" description="Low complexity" evidence="6">
    <location>
        <begin position="63"/>
        <end position="76"/>
    </location>
</feature>
<evidence type="ECO:0000259" key="8">
    <source>
        <dbReference type="PROSITE" id="PS51194"/>
    </source>
</evidence>
<dbReference type="GO" id="GO:0003724">
    <property type="term" value="F:RNA helicase activity"/>
    <property type="evidence" value="ECO:0007669"/>
    <property type="project" value="UniProtKB-EC"/>
</dbReference>
<proteinExistence type="predicted"/>
<dbReference type="Pfam" id="PF00270">
    <property type="entry name" value="DEAD"/>
    <property type="match status" value="1"/>
</dbReference>
<feature type="compositionally biased region" description="Basic and acidic residues" evidence="6">
    <location>
        <begin position="35"/>
        <end position="60"/>
    </location>
</feature>
<evidence type="ECO:0000256" key="5">
    <source>
        <dbReference type="ARBA" id="ARBA00022840"/>
    </source>
</evidence>
<evidence type="ECO:0000313" key="10">
    <source>
        <dbReference type="Proteomes" id="UP001153069"/>
    </source>
</evidence>
<dbReference type="AlphaFoldDB" id="A0A9N8EIX3"/>
<dbReference type="PANTHER" id="PTHR47958">
    <property type="entry name" value="ATP-DEPENDENT RNA HELICASE DBP3"/>
    <property type="match status" value="1"/>
</dbReference>
<feature type="domain" description="Helicase ATP-binding" evidence="7">
    <location>
        <begin position="302"/>
        <end position="507"/>
    </location>
</feature>
<keyword evidence="2" id="KW-0547">Nucleotide-binding</keyword>
<feature type="region of interest" description="Disordered" evidence="6">
    <location>
        <begin position="35"/>
        <end position="177"/>
    </location>
</feature>
<dbReference type="CDD" id="cd18787">
    <property type="entry name" value="SF2_C_DEAD"/>
    <property type="match status" value="1"/>
</dbReference>
<feature type="domain" description="Helicase C-terminal" evidence="8">
    <location>
        <begin position="536"/>
        <end position="683"/>
    </location>
</feature>
<dbReference type="SUPFAM" id="SSF52540">
    <property type="entry name" value="P-loop containing nucleoside triphosphate hydrolases"/>
    <property type="match status" value="1"/>
</dbReference>
<keyword evidence="10" id="KW-1185">Reference proteome</keyword>
<dbReference type="Pfam" id="PF00271">
    <property type="entry name" value="Helicase_C"/>
    <property type="match status" value="1"/>
</dbReference>
<evidence type="ECO:0000256" key="3">
    <source>
        <dbReference type="ARBA" id="ARBA00022801"/>
    </source>
</evidence>
<keyword evidence="4 9" id="KW-0347">Helicase</keyword>
<dbReference type="PROSITE" id="PS51192">
    <property type="entry name" value="HELICASE_ATP_BIND_1"/>
    <property type="match status" value="1"/>
</dbReference>
<dbReference type="InterPro" id="IPR014001">
    <property type="entry name" value="Helicase_ATP-bd"/>
</dbReference>
<dbReference type="OrthoDB" id="196131at2759"/>
<evidence type="ECO:0000256" key="4">
    <source>
        <dbReference type="ARBA" id="ARBA00022806"/>
    </source>
</evidence>
<keyword evidence="5" id="KW-0067">ATP-binding</keyword>
<dbReference type="SMART" id="SM00490">
    <property type="entry name" value="HELICc"/>
    <property type="match status" value="1"/>
</dbReference>
<sequence>MASLLLDPELLKGLSEDQKKEALQAAAAAKRAEERAEQRALERAVKKREEERRLERERELQQSANSNKTKSKGSSNVVFIPKRKRQEKEKEEPKRSKPTNGTASTSSKPTPDTTTTFRRNNNSSTNHHHHHPQQQQQQQPSSSEWSHRANEAIKKSYLGKSAEDLEREKAEKRKKARANKKITFRFKWDEEDDTFQEDDPLYTTSQRRGTAAKPKKDKLASLVSTSVDTVRQKSLGSMTTRDWRILRENYEISVKGGRAPPPMRSFSENPLPTLPPLHPSILDALHNVMKFREPTPIQRQSIPIGLQRRDLIGIAETGSGKTVAFGVPICNYLINLPATVLNRVAEEGPLAIVMAPTRELALQINEEFSKMLARQRHIKNCCIIGGQQLQHQAAELRKGVHIVVGTPGRINECLEMAYLVLNQCACAVLDEGDRMIDMGFAPQIESVLDAMGAALKSENEEEAYEQEKEDVLTQGVPKYRVTALFSATMPMEVEQMAKKYLRHPAVVSIGDKDSGKNARIVQRVMFLSSPAQKEKALRDLLSRTMYNRDDKTIVFVNEKKHADGVARMVERMGRTCVVLHGGKSQDQREENLERFRKGGVVLVATDVAGRGIDIPNVSHIINFDLPTRSIENYSHRIGRTGRAGKEGLATSFITDEDEGIMAPLKAYLESTGNPVPVRLAKHPAASSGVQSNLIY</sequence>
<dbReference type="SMART" id="SM00487">
    <property type="entry name" value="DEXDc"/>
    <property type="match status" value="1"/>
</dbReference>
<gene>
    <name evidence="9" type="ORF">SEMRO_1274_G258400.1</name>
</gene>
<comment type="caution">
    <text evidence="9">The sequence shown here is derived from an EMBL/GenBank/DDBJ whole genome shotgun (WGS) entry which is preliminary data.</text>
</comment>
<evidence type="ECO:0000256" key="6">
    <source>
        <dbReference type="SAM" id="MobiDB-lite"/>
    </source>
</evidence>
<organism evidence="9 10">
    <name type="scientific">Seminavis robusta</name>
    <dbReference type="NCBI Taxonomy" id="568900"/>
    <lineage>
        <taxon>Eukaryota</taxon>
        <taxon>Sar</taxon>
        <taxon>Stramenopiles</taxon>
        <taxon>Ochrophyta</taxon>
        <taxon>Bacillariophyta</taxon>
        <taxon>Bacillariophyceae</taxon>
        <taxon>Bacillariophycidae</taxon>
        <taxon>Naviculales</taxon>
        <taxon>Naviculaceae</taxon>
        <taxon>Seminavis</taxon>
    </lineage>
</organism>
<feature type="compositionally biased region" description="Low complexity" evidence="6">
    <location>
        <begin position="104"/>
        <end position="125"/>
    </location>
</feature>
<reference evidence="9" key="1">
    <citation type="submission" date="2020-06" db="EMBL/GenBank/DDBJ databases">
        <authorList>
            <consortium name="Plant Systems Biology data submission"/>
        </authorList>
    </citation>
    <scope>NUCLEOTIDE SEQUENCE</scope>
    <source>
        <strain evidence="9">D6</strain>
    </source>
</reference>
<feature type="compositionally biased region" description="Basic and acidic residues" evidence="6">
    <location>
        <begin position="86"/>
        <end position="95"/>
    </location>
</feature>
<evidence type="ECO:0000313" key="9">
    <source>
        <dbReference type="EMBL" id="CAB9522171.1"/>
    </source>
</evidence>
<dbReference type="PROSITE" id="PS51194">
    <property type="entry name" value="HELICASE_CTER"/>
    <property type="match status" value="1"/>
</dbReference>